<name>A0A1T4MGE6_9BACT</name>
<dbReference type="AlphaFoldDB" id="A0A1T4MGE6"/>
<sequence length="244" mass="27605">MSPKISIIIATYNAGKTLARCLQSIREQKTNEIELLVIDGGSKDNTLDIINTYQDTIDYSCSEPDKGIYDAWNKGVTHAKGDWMMFIGADDYLMNGGLSTYVSLLSQEDYTSYDLICAKELLVDASGKVLKTIGKPYHWDDFRKQMLIAHGASLHNKKLFQEVGLFSLHYSICADYEFLLRKKLKSLFVNETVLCMQDGGASTTYQAIFQAFQVRKLHHSLSLPLNLFYFCKGIGAITRNRLMH</sequence>
<keyword evidence="2" id="KW-0808">Transferase</keyword>
<evidence type="ECO:0000313" key="3">
    <source>
        <dbReference type="Proteomes" id="UP000190065"/>
    </source>
</evidence>
<dbReference type="RefSeq" id="WP_025069983.1">
    <property type="nucleotide sequence ID" value="NZ_FUXK01000006.1"/>
</dbReference>
<organism evidence="2 3">
    <name type="scientific">Segatella oulorum</name>
    <dbReference type="NCBI Taxonomy" id="28136"/>
    <lineage>
        <taxon>Bacteria</taxon>
        <taxon>Pseudomonadati</taxon>
        <taxon>Bacteroidota</taxon>
        <taxon>Bacteroidia</taxon>
        <taxon>Bacteroidales</taxon>
        <taxon>Prevotellaceae</taxon>
        <taxon>Segatella</taxon>
    </lineage>
</organism>
<dbReference type="EMBL" id="FUXK01000006">
    <property type="protein sequence ID" value="SJZ66160.1"/>
    <property type="molecule type" value="Genomic_DNA"/>
</dbReference>
<dbReference type="Proteomes" id="UP000190065">
    <property type="component" value="Unassembled WGS sequence"/>
</dbReference>
<dbReference type="GO" id="GO:0016758">
    <property type="term" value="F:hexosyltransferase activity"/>
    <property type="evidence" value="ECO:0007669"/>
    <property type="project" value="UniProtKB-ARBA"/>
</dbReference>
<dbReference type="InterPro" id="IPR001173">
    <property type="entry name" value="Glyco_trans_2-like"/>
</dbReference>
<evidence type="ECO:0000313" key="2">
    <source>
        <dbReference type="EMBL" id="SJZ66160.1"/>
    </source>
</evidence>
<dbReference type="eggNOG" id="COG1216">
    <property type="taxonomic scope" value="Bacteria"/>
</dbReference>
<dbReference type="Pfam" id="PF00535">
    <property type="entry name" value="Glycos_transf_2"/>
    <property type="match status" value="1"/>
</dbReference>
<proteinExistence type="predicted"/>
<dbReference type="STRING" id="28136.SAMN02745202_00745"/>
<gene>
    <name evidence="2" type="ORF">SAMN02745202_00745</name>
</gene>
<dbReference type="InterPro" id="IPR029044">
    <property type="entry name" value="Nucleotide-diphossugar_trans"/>
</dbReference>
<dbReference type="SUPFAM" id="SSF53448">
    <property type="entry name" value="Nucleotide-diphospho-sugar transferases"/>
    <property type="match status" value="1"/>
</dbReference>
<accession>A0A1T4MGE6</accession>
<feature type="domain" description="Glycosyltransferase 2-like" evidence="1">
    <location>
        <begin position="6"/>
        <end position="112"/>
    </location>
</feature>
<dbReference type="PANTHER" id="PTHR22916:SF3">
    <property type="entry name" value="UDP-GLCNAC:BETAGAL BETA-1,3-N-ACETYLGLUCOSAMINYLTRANSFERASE-LIKE PROTEIN 1"/>
    <property type="match status" value="1"/>
</dbReference>
<protein>
    <submittedName>
        <fullName evidence="2">Glycosyltransferase involved in cell wall bisynthesis</fullName>
    </submittedName>
</protein>
<evidence type="ECO:0000259" key="1">
    <source>
        <dbReference type="Pfam" id="PF00535"/>
    </source>
</evidence>
<dbReference type="Gene3D" id="3.90.550.10">
    <property type="entry name" value="Spore Coat Polysaccharide Biosynthesis Protein SpsA, Chain A"/>
    <property type="match status" value="1"/>
</dbReference>
<reference evidence="2 3" key="1">
    <citation type="submission" date="2017-02" db="EMBL/GenBank/DDBJ databases">
        <authorList>
            <person name="Peterson S.W."/>
        </authorList>
    </citation>
    <scope>NUCLEOTIDE SEQUENCE [LARGE SCALE GENOMIC DNA]</scope>
    <source>
        <strain evidence="2 3">ATCC 43324</strain>
    </source>
</reference>
<dbReference type="PANTHER" id="PTHR22916">
    <property type="entry name" value="GLYCOSYLTRANSFERASE"/>
    <property type="match status" value="1"/>
</dbReference>
<dbReference type="CDD" id="cd06433">
    <property type="entry name" value="GT_2_WfgS_like"/>
    <property type="match status" value="1"/>
</dbReference>